<keyword evidence="13" id="KW-1185">Reference proteome</keyword>
<dbReference type="InterPro" id="IPR050343">
    <property type="entry name" value="RsuA_PseudoU_synthase"/>
</dbReference>
<dbReference type="NCBIfam" id="TIGR00093">
    <property type="entry name" value="pseudouridine synthase"/>
    <property type="match status" value="1"/>
</dbReference>
<dbReference type="CDD" id="cd00165">
    <property type="entry name" value="S4"/>
    <property type="match status" value="1"/>
</dbReference>
<proteinExistence type="predicted"/>
<feature type="domain" description="RNA-binding S4" evidence="11">
    <location>
        <begin position="7"/>
        <end position="63"/>
    </location>
</feature>
<dbReference type="InterPro" id="IPR002942">
    <property type="entry name" value="S4_RNA-bd"/>
</dbReference>
<dbReference type="PANTHER" id="PTHR47683">
    <property type="entry name" value="PSEUDOURIDINE SYNTHASE FAMILY PROTEIN-RELATED"/>
    <property type="match status" value="1"/>
</dbReference>
<evidence type="ECO:0000259" key="11">
    <source>
        <dbReference type="SMART" id="SM00363"/>
    </source>
</evidence>
<evidence type="ECO:0000256" key="10">
    <source>
        <dbReference type="PROSITE-ProRule" id="PRU00182"/>
    </source>
</evidence>
<evidence type="ECO:0000313" key="12">
    <source>
        <dbReference type="EMBL" id="MBV2128579.1"/>
    </source>
</evidence>
<dbReference type="Pfam" id="PF01479">
    <property type="entry name" value="S4"/>
    <property type="match status" value="1"/>
</dbReference>
<dbReference type="InterPro" id="IPR006145">
    <property type="entry name" value="PsdUridine_synth_RsuA/RluA"/>
</dbReference>
<comment type="catalytic activity">
    <reaction evidence="1">
        <text>uridine(35) in tRNA(Tyr) = pseudouridine(35) in tRNA(Tyr)</text>
        <dbReference type="Rhea" id="RHEA:60556"/>
        <dbReference type="Rhea" id="RHEA-COMP:15607"/>
        <dbReference type="Rhea" id="RHEA-COMP:15608"/>
        <dbReference type="ChEBI" id="CHEBI:65314"/>
        <dbReference type="ChEBI" id="CHEBI:65315"/>
    </reaction>
</comment>
<dbReference type="EC" id="5.4.99.21" evidence="3"/>
<evidence type="ECO:0000256" key="1">
    <source>
        <dbReference type="ARBA" id="ARBA00036390"/>
    </source>
</evidence>
<protein>
    <recommendedName>
        <fullName evidence="4">Dual-specificity RNA pseudouridine synthase RluF</fullName>
        <ecNumber evidence="3">5.4.99.21</ecNumber>
    </recommendedName>
    <alternativeName>
        <fullName evidence="6">23S rRNA pseudouridine(2604) synthase</fullName>
    </alternativeName>
    <alternativeName>
        <fullName evidence="8">Ribosomal large subunit pseudouridine synthase F</fullName>
    </alternativeName>
    <alternativeName>
        <fullName evidence="7">rRNA pseudouridylate synthase F</fullName>
    </alternativeName>
    <alternativeName>
        <fullName evidence="9">rRNA-uridine isomerase F</fullName>
    </alternativeName>
    <alternativeName>
        <fullName evidence="5">tRNA(Tyr) pseudouridine(35) synthase</fullName>
    </alternativeName>
</protein>
<dbReference type="Proteomes" id="UP000704611">
    <property type="component" value="Unassembled WGS sequence"/>
</dbReference>
<dbReference type="PROSITE" id="PS50889">
    <property type="entry name" value="S4"/>
    <property type="match status" value="1"/>
</dbReference>
<dbReference type="InterPro" id="IPR000748">
    <property type="entry name" value="PsdUridine_synth_RsuA/RluB/E/F"/>
</dbReference>
<organism evidence="12 13">
    <name type="scientific">Arsukibacterium indicum</name>
    <dbReference type="NCBI Taxonomy" id="2848612"/>
    <lineage>
        <taxon>Bacteria</taxon>
        <taxon>Pseudomonadati</taxon>
        <taxon>Pseudomonadota</taxon>
        <taxon>Gammaproteobacteria</taxon>
        <taxon>Chromatiales</taxon>
        <taxon>Chromatiaceae</taxon>
        <taxon>Arsukibacterium</taxon>
    </lineage>
</organism>
<reference evidence="12 13" key="1">
    <citation type="submission" date="2021-06" db="EMBL/GenBank/DDBJ databases">
        <title>Rheinheimera indica sp. nov., isolated from deep-sea sediment.</title>
        <authorList>
            <person name="Wang Z."/>
            <person name="Zhang X.-Y."/>
        </authorList>
    </citation>
    <scope>NUCLEOTIDE SEQUENCE [LARGE SCALE GENOMIC DNA]</scope>
    <source>
        <strain evidence="12 13">SM2107</strain>
    </source>
</reference>
<gene>
    <name evidence="12" type="ORF">KQY15_05665</name>
</gene>
<dbReference type="RefSeq" id="WP_217668088.1">
    <property type="nucleotide sequence ID" value="NZ_JAHRID010000002.1"/>
</dbReference>
<evidence type="ECO:0000256" key="4">
    <source>
        <dbReference type="ARBA" id="ARBA00039989"/>
    </source>
</evidence>
<sequence length="241" mass="26760">MPTPGPQRLAKWIAQSGHCSRRAAGRLISANRVRVNDKLGCHNDQVCNTDIVYIDDKILAELPPLCYLLYHKPVGIDCNNRPADPASLHQLLKTLPQRVFAVGRLDKDSSGMLLLTNDGALCQLLMHPDHYHQKTYSVTTDKAITAGFLHHMASGVNWTLGQNHYQSRPCKVRATGRQQFEIILTQGLHRQIRYMCKSLGYRVTALQRTAIGALPLGELATGAYRQLNADELASLQQTAPS</sequence>
<evidence type="ECO:0000256" key="9">
    <source>
        <dbReference type="ARBA" id="ARBA00043147"/>
    </source>
</evidence>
<evidence type="ECO:0000256" key="2">
    <source>
        <dbReference type="ARBA" id="ARBA00036535"/>
    </source>
</evidence>
<name>A0ABS6MIH4_9GAMM</name>
<evidence type="ECO:0000256" key="3">
    <source>
        <dbReference type="ARBA" id="ARBA00038922"/>
    </source>
</evidence>
<evidence type="ECO:0000256" key="6">
    <source>
        <dbReference type="ARBA" id="ARBA00041697"/>
    </source>
</evidence>
<comment type="catalytic activity">
    <reaction evidence="2">
        <text>uridine(2604) in 23S rRNA = pseudouridine(2604) in 23S rRNA</text>
        <dbReference type="Rhea" id="RHEA:38875"/>
        <dbReference type="Rhea" id="RHEA-COMP:10093"/>
        <dbReference type="Rhea" id="RHEA-COMP:10094"/>
        <dbReference type="ChEBI" id="CHEBI:65314"/>
        <dbReference type="ChEBI" id="CHEBI:65315"/>
        <dbReference type="EC" id="5.4.99.21"/>
    </reaction>
</comment>
<evidence type="ECO:0000256" key="5">
    <source>
        <dbReference type="ARBA" id="ARBA00041420"/>
    </source>
</evidence>
<keyword evidence="10" id="KW-0694">RNA-binding</keyword>
<comment type="caution">
    <text evidence="12">The sequence shown here is derived from an EMBL/GenBank/DDBJ whole genome shotgun (WGS) entry which is preliminary data.</text>
</comment>
<evidence type="ECO:0000256" key="8">
    <source>
        <dbReference type="ARBA" id="ARBA00042890"/>
    </source>
</evidence>
<dbReference type="SMART" id="SM00363">
    <property type="entry name" value="S4"/>
    <property type="match status" value="1"/>
</dbReference>
<accession>A0ABS6MIH4</accession>
<evidence type="ECO:0000313" key="13">
    <source>
        <dbReference type="Proteomes" id="UP000704611"/>
    </source>
</evidence>
<dbReference type="PANTHER" id="PTHR47683:SF2">
    <property type="entry name" value="RNA-BINDING S4 DOMAIN-CONTAINING PROTEIN"/>
    <property type="match status" value="1"/>
</dbReference>
<evidence type="ECO:0000256" key="7">
    <source>
        <dbReference type="ARBA" id="ARBA00042843"/>
    </source>
</evidence>
<dbReference type="EMBL" id="JAHRID010000002">
    <property type="protein sequence ID" value="MBV2128579.1"/>
    <property type="molecule type" value="Genomic_DNA"/>
</dbReference>
<dbReference type="Pfam" id="PF00849">
    <property type="entry name" value="PseudoU_synth_2"/>
    <property type="match status" value="1"/>
</dbReference>